<gene>
    <name evidence="2" type="ORF">GCK72_020141</name>
</gene>
<evidence type="ECO:0008006" key="4">
    <source>
        <dbReference type="Google" id="ProtNLM"/>
    </source>
</evidence>
<name>A0A6A5GFQ2_CAERE</name>
<dbReference type="PANTHER" id="PTHR22941:SF18">
    <property type="entry name" value="SERPENTINE RECEPTOR, CLASS H"/>
    <property type="match status" value="1"/>
</dbReference>
<feature type="transmembrane region" description="Helical" evidence="1">
    <location>
        <begin position="139"/>
        <end position="158"/>
    </location>
</feature>
<comment type="caution">
    <text evidence="2">The sequence shown here is derived from an EMBL/GenBank/DDBJ whole genome shotgun (WGS) entry which is preliminary data.</text>
</comment>
<dbReference type="PANTHER" id="PTHR22941">
    <property type="entry name" value="SERPENTINE RECEPTOR"/>
    <property type="match status" value="1"/>
</dbReference>
<accession>A0A6A5GFQ2</accession>
<dbReference type="Proteomes" id="UP000483820">
    <property type="component" value="Chromosome V"/>
</dbReference>
<keyword evidence="1" id="KW-0812">Transmembrane</keyword>
<feature type="transmembrane region" description="Helical" evidence="1">
    <location>
        <begin position="53"/>
        <end position="77"/>
    </location>
</feature>
<dbReference type="AlphaFoldDB" id="A0A6A5GFQ2"/>
<keyword evidence="1" id="KW-0472">Membrane</keyword>
<feature type="transmembrane region" description="Helical" evidence="1">
    <location>
        <begin position="97"/>
        <end position="118"/>
    </location>
</feature>
<dbReference type="CTD" id="9818139"/>
<sequence>MVDCQDGHSFLETIEFVSIVFHCLTVIEVPVHLYTAWVILFKTPESMNSVKWHMFNVHFWSAFLDISVSFLTAPYLLFPHIAGYGAGFLMYLGVDPFVQTTFVVILIGCTVISIAVLFENRYTILASSSRFWYRVRKSIIGVFYIVAWTYFVPFQYLIPDQVVAVPIIFEKLPSLHCFYTGPVFVIALDVTIIVWATATKMFFEFLFIGAFGILTYISITSQNKSVSLSRKTLALQKRFFMSIIIQTAIPTTIIAIPLLCCAISLLQGHYSQAMNNVCFLIISNHGLVTTFAILLIHKPYRDAIFPCLRRERKITTDIISTVLPTVD</sequence>
<dbReference type="Pfam" id="PF10318">
    <property type="entry name" value="7TM_GPCR_Srh"/>
    <property type="match status" value="1"/>
</dbReference>
<organism evidence="2 3">
    <name type="scientific">Caenorhabditis remanei</name>
    <name type="common">Caenorhabditis vulgaris</name>
    <dbReference type="NCBI Taxonomy" id="31234"/>
    <lineage>
        <taxon>Eukaryota</taxon>
        <taxon>Metazoa</taxon>
        <taxon>Ecdysozoa</taxon>
        <taxon>Nematoda</taxon>
        <taxon>Chromadorea</taxon>
        <taxon>Rhabditida</taxon>
        <taxon>Rhabditina</taxon>
        <taxon>Rhabditomorpha</taxon>
        <taxon>Rhabditoidea</taxon>
        <taxon>Rhabditidae</taxon>
        <taxon>Peloderinae</taxon>
        <taxon>Caenorhabditis</taxon>
    </lineage>
</organism>
<dbReference type="InterPro" id="IPR019422">
    <property type="entry name" value="7TM_GPCR_serpentine_rcpt_Srh"/>
</dbReference>
<dbReference type="GeneID" id="9818139"/>
<dbReference type="KEGG" id="crq:GCK72_020141"/>
<evidence type="ECO:0000313" key="3">
    <source>
        <dbReference type="Proteomes" id="UP000483820"/>
    </source>
</evidence>
<proteinExistence type="predicted"/>
<keyword evidence="1" id="KW-1133">Transmembrane helix</keyword>
<feature type="transmembrane region" description="Helical" evidence="1">
    <location>
        <begin position="277"/>
        <end position="296"/>
    </location>
</feature>
<dbReference type="EMBL" id="WUAV01000005">
    <property type="protein sequence ID" value="KAF1753584.1"/>
    <property type="molecule type" value="Genomic_DNA"/>
</dbReference>
<dbReference type="InterPro" id="IPR053220">
    <property type="entry name" value="Nematode_rcpt-like_serp_H"/>
</dbReference>
<evidence type="ECO:0000256" key="1">
    <source>
        <dbReference type="SAM" id="Phobius"/>
    </source>
</evidence>
<evidence type="ECO:0000313" key="2">
    <source>
        <dbReference type="EMBL" id="KAF1753584.1"/>
    </source>
</evidence>
<feature type="transmembrane region" description="Helical" evidence="1">
    <location>
        <begin position="19"/>
        <end position="41"/>
    </location>
</feature>
<dbReference type="RefSeq" id="XP_003115933.2">
    <property type="nucleotide sequence ID" value="XM_003115885.2"/>
</dbReference>
<protein>
    <recommendedName>
        <fullName evidence="4">Serpentine Receptor, class H</fullName>
    </recommendedName>
</protein>
<reference evidence="2 3" key="1">
    <citation type="submission" date="2019-12" db="EMBL/GenBank/DDBJ databases">
        <title>Chromosome-level assembly of the Caenorhabditis remanei genome.</title>
        <authorList>
            <person name="Teterina A.A."/>
            <person name="Willis J.H."/>
            <person name="Phillips P.C."/>
        </authorList>
    </citation>
    <scope>NUCLEOTIDE SEQUENCE [LARGE SCALE GENOMIC DNA]</scope>
    <source>
        <strain evidence="2 3">PX506</strain>
        <tissue evidence="2">Whole organism</tissue>
    </source>
</reference>
<feature type="transmembrane region" description="Helical" evidence="1">
    <location>
        <begin position="239"/>
        <end position="265"/>
    </location>
</feature>
<feature type="transmembrane region" description="Helical" evidence="1">
    <location>
        <begin position="202"/>
        <end position="219"/>
    </location>
</feature>
<feature type="transmembrane region" description="Helical" evidence="1">
    <location>
        <begin position="178"/>
        <end position="195"/>
    </location>
</feature>
<dbReference type="SUPFAM" id="SSF81321">
    <property type="entry name" value="Family A G protein-coupled receptor-like"/>
    <property type="match status" value="1"/>
</dbReference>